<dbReference type="RefSeq" id="XP_001938539.2">
    <property type="nucleotide sequence ID" value="XM_001938504.2"/>
</dbReference>
<organism evidence="1 2">
    <name type="scientific">Pyrenophora tritici-repentis</name>
    <dbReference type="NCBI Taxonomy" id="45151"/>
    <lineage>
        <taxon>Eukaryota</taxon>
        <taxon>Fungi</taxon>
        <taxon>Dikarya</taxon>
        <taxon>Ascomycota</taxon>
        <taxon>Pezizomycotina</taxon>
        <taxon>Dothideomycetes</taxon>
        <taxon>Pleosporomycetidae</taxon>
        <taxon>Pleosporales</taxon>
        <taxon>Pleosporineae</taxon>
        <taxon>Pleosporaceae</taxon>
        <taxon>Pyrenophora</taxon>
    </lineage>
</organism>
<dbReference type="AlphaFoldDB" id="A0A2W1DBF7"/>
<protein>
    <submittedName>
        <fullName evidence="1">Uncharacterized protein</fullName>
    </submittedName>
</protein>
<dbReference type="EMBL" id="NQIK02000009">
    <property type="protein sequence ID" value="KAF7566739.1"/>
    <property type="molecule type" value="Genomic_DNA"/>
</dbReference>
<evidence type="ECO:0000313" key="1">
    <source>
        <dbReference type="EMBL" id="KAF7566739.1"/>
    </source>
</evidence>
<dbReference type="GeneID" id="6346488"/>
<name>A0A2W1DBF7_9PLEO</name>
<sequence length="144" mass="16123">MTPNLPPLDKDPYALAYRYNEYMEQYPLHFLQHRNPYYKKLLANLPDPRPDAMADRSRAIRYAKDHYEGLYELKDIRRIVGDGVGVDTDDGTTEEIEAGTEDAIPVLEESWPVVTVTKLVSVTADVNTDVVVNVGILGTGVTGL</sequence>
<comment type="caution">
    <text evidence="1">The sequence shown here is derived from an EMBL/GenBank/DDBJ whole genome shotgun (WGS) entry which is preliminary data.</text>
</comment>
<accession>A0A2W1DBF7</accession>
<reference evidence="1" key="1">
    <citation type="journal article" date="2018" name="BMC Genomics">
        <title>Comparative genomics of the wheat fungal pathogen Pyrenophora tritici-repentis reveals chromosomal variations and genome plasticity.</title>
        <authorList>
            <person name="Moolhuijzen P."/>
            <person name="See P.T."/>
            <person name="Hane J.K."/>
            <person name="Shi G."/>
            <person name="Liu Z."/>
            <person name="Oliver R.P."/>
            <person name="Moffat C.S."/>
        </authorList>
    </citation>
    <scope>NUCLEOTIDE SEQUENCE [LARGE SCALE GENOMIC DNA]</scope>
    <source>
        <strain evidence="1">M4</strain>
    </source>
</reference>
<gene>
    <name evidence="1" type="ORF">PtrM4_150590</name>
</gene>
<dbReference type="Proteomes" id="UP000245464">
    <property type="component" value="Chromosome 9"/>
</dbReference>
<evidence type="ECO:0000313" key="2">
    <source>
        <dbReference type="Proteomes" id="UP000245464"/>
    </source>
</evidence>
<dbReference type="KEGG" id="ptrr:6346488"/>
<proteinExistence type="predicted"/>